<evidence type="ECO:0000313" key="7">
    <source>
        <dbReference type="EMBL" id="GFO26013.1"/>
    </source>
</evidence>
<comment type="caution">
    <text evidence="7">The sequence shown here is derived from an EMBL/GenBank/DDBJ whole genome shotgun (WGS) entry which is preliminary data.</text>
</comment>
<sequence>MRRRVMGHLLIVQVGLFVVCVVLSAMVFMPLSLVTQGFRGQCLLFSDISLEWNDNDTVSVDLAVTRYGSQNDCEVPTFIAVSVCVACIIVSWFYLCNIFSASHEDKTASSRVQLPALLVFIALFISTIVAASKITDGFDVWCHNIVDNVPFGSKRDSHVQQVAPGHHPASARKIKADITSKIATWNVRTLHQKGKLENVVQEMERMKLNILGLAEVR</sequence>
<protein>
    <submittedName>
        <fullName evidence="7">Transmembrane protein 179</fullName>
    </submittedName>
</protein>
<dbReference type="PANTHER" id="PTHR31872:SF4">
    <property type="entry name" value="TRANSMEMBRANE PROTEIN 179"/>
    <property type="match status" value="1"/>
</dbReference>
<evidence type="ECO:0000256" key="1">
    <source>
        <dbReference type="ARBA" id="ARBA00004141"/>
    </source>
</evidence>
<feature type="transmembrane region" description="Helical" evidence="6">
    <location>
        <begin position="78"/>
        <end position="100"/>
    </location>
</feature>
<keyword evidence="3 6" id="KW-1133">Transmembrane helix</keyword>
<keyword evidence="8" id="KW-1185">Reference proteome</keyword>
<comment type="subcellular location">
    <subcellularLocation>
        <location evidence="1">Membrane</location>
        <topology evidence="1">Multi-pass membrane protein</topology>
    </subcellularLocation>
</comment>
<feature type="transmembrane region" description="Helical" evidence="6">
    <location>
        <begin position="112"/>
        <end position="132"/>
    </location>
</feature>
<evidence type="ECO:0000256" key="2">
    <source>
        <dbReference type="ARBA" id="ARBA00022692"/>
    </source>
</evidence>
<accession>A0AAV4C3N4</accession>
<dbReference type="PANTHER" id="PTHR31872">
    <property type="entry name" value="TRANSMEMBRANE PROTEIN 179"/>
    <property type="match status" value="1"/>
</dbReference>
<comment type="similarity">
    <text evidence="5">Belongs to the TMEM179 family.</text>
</comment>
<evidence type="ECO:0000313" key="8">
    <source>
        <dbReference type="Proteomes" id="UP000735302"/>
    </source>
</evidence>
<dbReference type="InterPro" id="IPR029673">
    <property type="entry name" value="TMEM179"/>
</dbReference>
<evidence type="ECO:0000256" key="3">
    <source>
        <dbReference type="ARBA" id="ARBA00022989"/>
    </source>
</evidence>
<feature type="transmembrane region" description="Helical" evidence="6">
    <location>
        <begin position="7"/>
        <end position="29"/>
    </location>
</feature>
<reference evidence="7 8" key="1">
    <citation type="journal article" date="2021" name="Elife">
        <title>Chloroplast acquisition without the gene transfer in kleptoplastic sea slugs, Plakobranchus ocellatus.</title>
        <authorList>
            <person name="Maeda T."/>
            <person name="Takahashi S."/>
            <person name="Yoshida T."/>
            <person name="Shimamura S."/>
            <person name="Takaki Y."/>
            <person name="Nagai Y."/>
            <person name="Toyoda A."/>
            <person name="Suzuki Y."/>
            <person name="Arimoto A."/>
            <person name="Ishii H."/>
            <person name="Satoh N."/>
            <person name="Nishiyama T."/>
            <person name="Hasebe M."/>
            <person name="Maruyama T."/>
            <person name="Minagawa J."/>
            <person name="Obokata J."/>
            <person name="Shigenobu S."/>
        </authorList>
    </citation>
    <scope>NUCLEOTIDE SEQUENCE [LARGE SCALE GENOMIC DNA]</scope>
</reference>
<dbReference type="Pfam" id="PF26158">
    <property type="entry name" value="Claudin_TMEM179-179B"/>
    <property type="match status" value="1"/>
</dbReference>
<evidence type="ECO:0000256" key="6">
    <source>
        <dbReference type="SAM" id="Phobius"/>
    </source>
</evidence>
<name>A0AAV4C3N4_9GAST</name>
<gene>
    <name evidence="7" type="ORF">PoB_005251800</name>
</gene>
<dbReference type="InterPro" id="IPR059010">
    <property type="entry name" value="TMEM179-179B"/>
</dbReference>
<dbReference type="AlphaFoldDB" id="A0AAV4C3N4"/>
<keyword evidence="4 6" id="KW-0472">Membrane</keyword>
<organism evidence="7 8">
    <name type="scientific">Plakobranchus ocellatus</name>
    <dbReference type="NCBI Taxonomy" id="259542"/>
    <lineage>
        <taxon>Eukaryota</taxon>
        <taxon>Metazoa</taxon>
        <taxon>Spiralia</taxon>
        <taxon>Lophotrochozoa</taxon>
        <taxon>Mollusca</taxon>
        <taxon>Gastropoda</taxon>
        <taxon>Heterobranchia</taxon>
        <taxon>Euthyneura</taxon>
        <taxon>Panpulmonata</taxon>
        <taxon>Sacoglossa</taxon>
        <taxon>Placobranchoidea</taxon>
        <taxon>Plakobranchidae</taxon>
        <taxon>Plakobranchus</taxon>
    </lineage>
</organism>
<proteinExistence type="inferred from homology"/>
<dbReference type="Proteomes" id="UP000735302">
    <property type="component" value="Unassembled WGS sequence"/>
</dbReference>
<dbReference type="EMBL" id="BLXT01005778">
    <property type="protein sequence ID" value="GFO26013.1"/>
    <property type="molecule type" value="Genomic_DNA"/>
</dbReference>
<keyword evidence="2 6" id="KW-0812">Transmembrane</keyword>
<evidence type="ECO:0000256" key="4">
    <source>
        <dbReference type="ARBA" id="ARBA00023136"/>
    </source>
</evidence>
<evidence type="ECO:0000256" key="5">
    <source>
        <dbReference type="ARBA" id="ARBA00093776"/>
    </source>
</evidence>